<dbReference type="EMBL" id="BAAALT010000204">
    <property type="protein sequence ID" value="GAA1823565.1"/>
    <property type="molecule type" value="Genomic_DNA"/>
</dbReference>
<comment type="caution">
    <text evidence="8">The sequence shown here is derived from an EMBL/GenBank/DDBJ whole genome shotgun (WGS) entry which is preliminary data.</text>
</comment>
<keyword evidence="9" id="KW-1185">Reference proteome</keyword>
<accession>A0ABP4YPY3</accession>
<evidence type="ECO:0000259" key="7">
    <source>
        <dbReference type="Pfam" id="PF02108"/>
    </source>
</evidence>
<gene>
    <name evidence="8" type="ORF">GCM10009682_49800</name>
</gene>
<dbReference type="RefSeq" id="WP_344137174.1">
    <property type="nucleotide sequence ID" value="NZ_BAAALT010000204.1"/>
</dbReference>
<comment type="similarity">
    <text evidence="2">Belongs to the FliH family.</text>
</comment>
<evidence type="ECO:0000313" key="9">
    <source>
        <dbReference type="Proteomes" id="UP001500218"/>
    </source>
</evidence>
<dbReference type="InterPro" id="IPR051472">
    <property type="entry name" value="T3SS_Stator/FliH"/>
</dbReference>
<keyword evidence="5" id="KW-0653">Protein transport</keyword>
<keyword evidence="4" id="KW-1005">Bacterial flagellum biogenesis</keyword>
<evidence type="ECO:0000256" key="1">
    <source>
        <dbReference type="ARBA" id="ARBA00003041"/>
    </source>
</evidence>
<evidence type="ECO:0000256" key="2">
    <source>
        <dbReference type="ARBA" id="ARBA00006602"/>
    </source>
</evidence>
<protein>
    <recommendedName>
        <fullName evidence="7">Flagellar assembly protein FliH/Type III secretion system HrpE domain-containing protein</fullName>
    </recommendedName>
</protein>
<comment type="function">
    <text evidence="1">Needed for flagellar regrowth and assembly.</text>
</comment>
<evidence type="ECO:0000256" key="3">
    <source>
        <dbReference type="ARBA" id="ARBA00022448"/>
    </source>
</evidence>
<proteinExistence type="inferred from homology"/>
<dbReference type="PANTHER" id="PTHR34982">
    <property type="entry name" value="YOP PROTEINS TRANSLOCATION PROTEIN L"/>
    <property type="match status" value="1"/>
</dbReference>
<keyword evidence="6" id="KW-1006">Bacterial flagellum protein export</keyword>
<feature type="domain" description="Flagellar assembly protein FliH/Type III secretion system HrpE" evidence="7">
    <location>
        <begin position="95"/>
        <end position="215"/>
    </location>
</feature>
<reference evidence="9" key="1">
    <citation type="journal article" date="2019" name="Int. J. Syst. Evol. Microbiol.">
        <title>The Global Catalogue of Microorganisms (GCM) 10K type strain sequencing project: providing services to taxonomists for standard genome sequencing and annotation.</title>
        <authorList>
            <consortium name="The Broad Institute Genomics Platform"/>
            <consortium name="The Broad Institute Genome Sequencing Center for Infectious Disease"/>
            <person name="Wu L."/>
            <person name="Ma J."/>
        </authorList>
    </citation>
    <scope>NUCLEOTIDE SEQUENCE [LARGE SCALE GENOMIC DNA]</scope>
    <source>
        <strain evidence="9">JCM 13250</strain>
    </source>
</reference>
<evidence type="ECO:0000313" key="8">
    <source>
        <dbReference type="EMBL" id="GAA1823565.1"/>
    </source>
</evidence>
<sequence>MSTSPDLPRAGSAVRGETADAASAAQFDVDLRGGNRAIGELAEAARAAAQTAGYADGWAQGQRAARLAAQAALAQSQAVAEAAQQAQLAALDQAVGAVARAATALEARVTPMAEDLEDMIMGFAVDLAEALLARELSDVGVRAAEAARRAMALAPASFPVTLRLHPEDLRTLGGDRPAEYQFEGRQVRLIADPTLEPGDAIAECGATTIDASLAEARNRVRALLDPNVGQVGR</sequence>
<evidence type="ECO:0000256" key="4">
    <source>
        <dbReference type="ARBA" id="ARBA00022795"/>
    </source>
</evidence>
<evidence type="ECO:0000256" key="5">
    <source>
        <dbReference type="ARBA" id="ARBA00022927"/>
    </source>
</evidence>
<organism evidence="8 9">
    <name type="scientific">Luedemannella flava</name>
    <dbReference type="NCBI Taxonomy" id="349316"/>
    <lineage>
        <taxon>Bacteria</taxon>
        <taxon>Bacillati</taxon>
        <taxon>Actinomycetota</taxon>
        <taxon>Actinomycetes</taxon>
        <taxon>Micromonosporales</taxon>
        <taxon>Micromonosporaceae</taxon>
        <taxon>Luedemannella</taxon>
    </lineage>
</organism>
<dbReference type="PANTHER" id="PTHR34982:SF1">
    <property type="entry name" value="FLAGELLAR ASSEMBLY PROTEIN FLIH"/>
    <property type="match status" value="1"/>
</dbReference>
<dbReference type="Proteomes" id="UP001500218">
    <property type="component" value="Unassembled WGS sequence"/>
</dbReference>
<name>A0ABP4YPY3_9ACTN</name>
<evidence type="ECO:0000256" key="6">
    <source>
        <dbReference type="ARBA" id="ARBA00023225"/>
    </source>
</evidence>
<dbReference type="InterPro" id="IPR018035">
    <property type="entry name" value="Flagellar_FliH/T3SS_HrpE"/>
</dbReference>
<keyword evidence="3" id="KW-0813">Transport</keyword>
<dbReference type="Pfam" id="PF02108">
    <property type="entry name" value="FliH"/>
    <property type="match status" value="1"/>
</dbReference>